<dbReference type="NCBIfam" id="TIGR00455">
    <property type="entry name" value="apsK"/>
    <property type="match status" value="1"/>
</dbReference>
<dbReference type="InterPro" id="IPR002891">
    <property type="entry name" value="APS"/>
</dbReference>
<evidence type="ECO:0000256" key="5">
    <source>
        <dbReference type="ARBA" id="ARBA00022840"/>
    </source>
</evidence>
<dbReference type="Gene3D" id="3.40.50.300">
    <property type="entry name" value="P-loop containing nucleotide triphosphate hydrolases"/>
    <property type="match status" value="1"/>
</dbReference>
<organism evidence="9 10">
    <name type="scientific">Neptunitalea lumnitzerae</name>
    <dbReference type="NCBI Taxonomy" id="2965509"/>
    <lineage>
        <taxon>Bacteria</taxon>
        <taxon>Pseudomonadati</taxon>
        <taxon>Bacteroidota</taxon>
        <taxon>Flavobacteriia</taxon>
        <taxon>Flavobacteriales</taxon>
        <taxon>Flavobacteriaceae</taxon>
        <taxon>Neptunitalea</taxon>
    </lineage>
</organism>
<evidence type="ECO:0000256" key="3">
    <source>
        <dbReference type="ARBA" id="ARBA00022679"/>
    </source>
</evidence>
<dbReference type="SUPFAM" id="SSF52540">
    <property type="entry name" value="P-loop containing nucleoside triphosphate hydrolases"/>
    <property type="match status" value="1"/>
</dbReference>
<evidence type="ECO:0000256" key="7">
    <source>
        <dbReference type="RuleBase" id="RU004347"/>
    </source>
</evidence>
<dbReference type="NCBIfam" id="NF003013">
    <property type="entry name" value="PRK03846.1"/>
    <property type="match status" value="1"/>
</dbReference>
<comment type="function">
    <text evidence="6 7">Catalyzes the synthesis of activated sulfate.</text>
</comment>
<dbReference type="Proteomes" id="UP001143543">
    <property type="component" value="Unassembled WGS sequence"/>
</dbReference>
<evidence type="ECO:0000259" key="8">
    <source>
        <dbReference type="Pfam" id="PF01583"/>
    </source>
</evidence>
<evidence type="ECO:0000313" key="9">
    <source>
        <dbReference type="EMBL" id="GLB48646.1"/>
    </source>
</evidence>
<keyword evidence="6 7" id="KW-0418">Kinase</keyword>
<evidence type="ECO:0000256" key="1">
    <source>
        <dbReference type="ARBA" id="ARBA00001823"/>
    </source>
</evidence>
<evidence type="ECO:0000256" key="6">
    <source>
        <dbReference type="HAMAP-Rule" id="MF_00065"/>
    </source>
</evidence>
<evidence type="ECO:0000256" key="4">
    <source>
        <dbReference type="ARBA" id="ARBA00022741"/>
    </source>
</evidence>
<dbReference type="GO" id="GO:0016301">
    <property type="term" value="F:kinase activity"/>
    <property type="evidence" value="ECO:0007669"/>
    <property type="project" value="UniProtKB-KW"/>
</dbReference>
<dbReference type="HAMAP" id="MF_00065">
    <property type="entry name" value="Adenylyl_sulf_kinase"/>
    <property type="match status" value="1"/>
</dbReference>
<reference evidence="9" key="1">
    <citation type="submission" date="2022-07" db="EMBL/GenBank/DDBJ databases">
        <title>Taxonomy of Novel Oxalotrophic and Methylotrophic Bacteria.</title>
        <authorList>
            <person name="Sahin N."/>
            <person name="Tani A."/>
        </authorList>
    </citation>
    <scope>NUCLEOTIDE SEQUENCE</scope>
    <source>
        <strain evidence="9">Y10</strain>
    </source>
</reference>
<dbReference type="InterPro" id="IPR050512">
    <property type="entry name" value="Sulf_AdTrans/APS_kinase"/>
</dbReference>
<keyword evidence="10" id="KW-1185">Reference proteome</keyword>
<keyword evidence="4 6" id="KW-0547">Nucleotide-binding</keyword>
<name>A0ABQ5MGV1_9FLAO</name>
<dbReference type="Pfam" id="PF01583">
    <property type="entry name" value="APS_kinase"/>
    <property type="match status" value="1"/>
</dbReference>
<comment type="similarity">
    <text evidence="6 7">Belongs to the APS kinase family.</text>
</comment>
<dbReference type="InterPro" id="IPR059117">
    <property type="entry name" value="APS_kinase_dom"/>
</dbReference>
<gene>
    <name evidence="6 9" type="primary">cysC</name>
    <name evidence="9" type="ORF">Y10_10140</name>
</gene>
<dbReference type="EC" id="2.7.1.25" evidence="2 6"/>
<proteinExistence type="inferred from homology"/>
<evidence type="ECO:0000313" key="10">
    <source>
        <dbReference type="Proteomes" id="UP001143543"/>
    </source>
</evidence>
<keyword evidence="6" id="KW-0597">Phosphoprotein</keyword>
<comment type="pathway">
    <text evidence="6 7">Sulfur metabolism; hydrogen sulfide biosynthesis; sulfite from sulfate: step 2/3.</text>
</comment>
<dbReference type="CDD" id="cd02027">
    <property type="entry name" value="APSK"/>
    <property type="match status" value="1"/>
</dbReference>
<comment type="catalytic activity">
    <reaction evidence="1 6 7">
        <text>adenosine 5'-phosphosulfate + ATP = 3'-phosphoadenylyl sulfate + ADP + H(+)</text>
        <dbReference type="Rhea" id="RHEA:24152"/>
        <dbReference type="ChEBI" id="CHEBI:15378"/>
        <dbReference type="ChEBI" id="CHEBI:30616"/>
        <dbReference type="ChEBI" id="CHEBI:58243"/>
        <dbReference type="ChEBI" id="CHEBI:58339"/>
        <dbReference type="ChEBI" id="CHEBI:456216"/>
        <dbReference type="EC" id="2.7.1.25"/>
    </reaction>
</comment>
<comment type="caution">
    <text evidence="9">The sequence shown here is derived from an EMBL/GenBank/DDBJ whole genome shotgun (WGS) entry which is preliminary data.</text>
</comment>
<dbReference type="PANTHER" id="PTHR42700">
    <property type="entry name" value="SULFATE ADENYLYLTRANSFERASE"/>
    <property type="match status" value="1"/>
</dbReference>
<dbReference type="InterPro" id="IPR027417">
    <property type="entry name" value="P-loop_NTPase"/>
</dbReference>
<keyword evidence="5 6" id="KW-0067">ATP-binding</keyword>
<feature type="binding site" evidence="6">
    <location>
        <begin position="31"/>
        <end position="38"/>
    </location>
    <ligand>
        <name>ATP</name>
        <dbReference type="ChEBI" id="CHEBI:30616"/>
    </ligand>
</feature>
<protein>
    <recommendedName>
        <fullName evidence="2 6">Adenylyl-sulfate kinase</fullName>
        <ecNumber evidence="2 6">2.7.1.25</ecNumber>
    </recommendedName>
    <alternativeName>
        <fullName evidence="6">APS kinase</fullName>
    </alternativeName>
    <alternativeName>
        <fullName evidence="6">ATP adenosine-5'-phosphosulfate 3'-phosphotransferase</fullName>
    </alternativeName>
    <alternativeName>
        <fullName evidence="6">Adenosine-5'-phosphosulfate kinase</fullName>
    </alternativeName>
</protein>
<keyword evidence="3 6" id="KW-0808">Transferase</keyword>
<feature type="active site" description="Phosphoserine intermediate" evidence="6">
    <location>
        <position position="105"/>
    </location>
</feature>
<dbReference type="RefSeq" id="WP_281764280.1">
    <property type="nucleotide sequence ID" value="NZ_BRVO01000001.1"/>
</dbReference>
<sequence>MEHIIPHDYVVSRKDRNDRNKHSSFVLWFTGLSGSGKSTIANLVEKELFAKGVQVYSLDGDNIRAGINKGLTFSAEDRKENLRRISEIAKLFVDSGSVVIAAFVSPLIEDRALIADIIGADDFVEIYVNTSLEECERRDVKGLYKKARAGEIKNFTGISAPYEAPVNPFLEIKTEECSVSEAVQDVLANINQKLALK</sequence>
<evidence type="ECO:0000256" key="2">
    <source>
        <dbReference type="ARBA" id="ARBA00012121"/>
    </source>
</evidence>
<feature type="domain" description="APS kinase" evidence="8">
    <location>
        <begin position="24"/>
        <end position="172"/>
    </location>
</feature>
<accession>A0ABQ5MGV1</accession>
<dbReference type="EMBL" id="BRVO01000001">
    <property type="protein sequence ID" value="GLB48646.1"/>
    <property type="molecule type" value="Genomic_DNA"/>
</dbReference>
<dbReference type="PANTHER" id="PTHR42700:SF1">
    <property type="entry name" value="SULFATE ADENYLYLTRANSFERASE"/>
    <property type="match status" value="1"/>
</dbReference>